<accession>A0A0G4ASH5</accession>
<dbReference type="PROSITE" id="PS00409">
    <property type="entry name" value="PROKAR_NTER_METHYL"/>
    <property type="match status" value="1"/>
</dbReference>
<dbReference type="Proteomes" id="UP000035656">
    <property type="component" value="Chromosome"/>
</dbReference>
<evidence type="ECO:0008006" key="4">
    <source>
        <dbReference type="Google" id="ProtNLM"/>
    </source>
</evidence>
<dbReference type="Pfam" id="PF07963">
    <property type="entry name" value="N_methyl"/>
    <property type="match status" value="1"/>
</dbReference>
<reference evidence="2 3" key="1">
    <citation type="journal article" date="2015" name="Nature">
        <title>rRNA introns, odd ribosomes, and small enigmatic genomes across a large radiation of phyla.</title>
        <authorList>
            <person name="Brown C.T."/>
            <person name="Hug L.A."/>
            <person name="Thomas B.C."/>
            <person name="Sharon I."/>
            <person name="Castelle C.J."/>
            <person name="Singh A."/>
            <person name="Wilkins M.J."/>
            <person name="Williams K.H."/>
            <person name="Banfield J.F."/>
        </authorList>
    </citation>
    <scope>NUCLEOTIDE SEQUENCE [LARGE SCALE GENOMIC DNA]</scope>
</reference>
<name>A0A0G4ASH5_9BACT</name>
<keyword evidence="1" id="KW-0472">Membrane</keyword>
<sequence length="203" mass="22290">MMQQRTPRSNSGFTLVEVLISLALFAGIALIIGTFMKSIFDYQLLFTQQLTAQQEIENTFASMIPEIRSMTPSALGGYAIGQVSTSSLTFYDDIDMDGIADQIRYFLSGTTLKKGVTKPTGNPLIYIGANEVATDMAINVVPGDPIFTYYDLNFTGTEPAMSYPIIISDIRLIRISLTVKDPDKTAPLSASIEIVPRNLRTNL</sequence>
<gene>
    <name evidence="2" type="ORF">UX70_C0001G0410</name>
</gene>
<organism evidence="2 3">
    <name type="scientific">Candidatus Wolfebacteria bacterium GW2011_GWB1_47_1</name>
    <dbReference type="NCBI Taxonomy" id="1619007"/>
    <lineage>
        <taxon>Bacteria</taxon>
        <taxon>Candidatus Wolfeibacteriota</taxon>
    </lineage>
</organism>
<dbReference type="EMBL" id="CP011209">
    <property type="protein sequence ID" value="AKM78133.1"/>
    <property type="molecule type" value="Genomic_DNA"/>
</dbReference>
<feature type="transmembrane region" description="Helical" evidence="1">
    <location>
        <begin position="12"/>
        <end position="36"/>
    </location>
</feature>
<dbReference type="STRING" id="1619007.UX70_C0001G0410"/>
<keyword evidence="1" id="KW-0812">Transmembrane</keyword>
<dbReference type="NCBIfam" id="TIGR02532">
    <property type="entry name" value="IV_pilin_GFxxxE"/>
    <property type="match status" value="1"/>
</dbReference>
<dbReference type="AlphaFoldDB" id="A0A0G4ASH5"/>
<protein>
    <recommendedName>
        <fullName evidence="4">Prepilin-type N-terminal cleavage/methylation domain-containing protein</fullName>
    </recommendedName>
</protein>
<evidence type="ECO:0000313" key="3">
    <source>
        <dbReference type="Proteomes" id="UP000035656"/>
    </source>
</evidence>
<evidence type="ECO:0000313" key="2">
    <source>
        <dbReference type="EMBL" id="AKM78133.1"/>
    </source>
</evidence>
<keyword evidence="1" id="KW-1133">Transmembrane helix</keyword>
<dbReference type="InterPro" id="IPR012902">
    <property type="entry name" value="N_methyl_site"/>
</dbReference>
<dbReference type="KEGG" id="pwo:UX70_C0001G0410"/>
<proteinExistence type="predicted"/>
<evidence type="ECO:0000256" key="1">
    <source>
        <dbReference type="SAM" id="Phobius"/>
    </source>
</evidence>